<dbReference type="FunFam" id="3.10.250.10:FF:000009">
    <property type="entry name" value="WC1"/>
    <property type="match status" value="2"/>
</dbReference>
<keyword evidence="3" id="KW-0732">Signal</keyword>
<feature type="disulfide bond" evidence="7">
    <location>
        <begin position="68"/>
        <end position="132"/>
    </location>
</feature>
<evidence type="ECO:0000313" key="9">
    <source>
        <dbReference type="Ensembl" id="ENSAPLP00020014335.1"/>
    </source>
</evidence>
<feature type="disulfide bond" evidence="7">
    <location>
        <begin position="499"/>
        <end position="563"/>
    </location>
</feature>
<feature type="disulfide bond" evidence="7">
    <location>
        <begin position="647"/>
        <end position="657"/>
    </location>
</feature>
<feature type="domain" description="SRCR" evidence="8">
    <location>
        <begin position="242"/>
        <end position="342"/>
    </location>
</feature>
<dbReference type="Proteomes" id="UP000694400">
    <property type="component" value="Chromosome 35"/>
</dbReference>
<dbReference type="SUPFAM" id="SSF56487">
    <property type="entry name" value="SRCR-like"/>
    <property type="match status" value="6"/>
</dbReference>
<dbReference type="PROSITE" id="PS00420">
    <property type="entry name" value="SRCR_1"/>
    <property type="match status" value="5"/>
</dbReference>
<feature type="disulfide bond" evidence="7">
    <location>
        <begin position="439"/>
        <end position="449"/>
    </location>
</feature>
<name>A0A8B9T2A8_ANAPL</name>
<dbReference type="GO" id="GO:0005576">
    <property type="term" value="C:extracellular region"/>
    <property type="evidence" value="ECO:0007669"/>
    <property type="project" value="UniProtKB-SubCell"/>
</dbReference>
<dbReference type="FunFam" id="3.10.250.10:FF:000004">
    <property type="entry name" value="Scavenger receptor cysteine-rich type 1 protein M130"/>
    <property type="match status" value="1"/>
</dbReference>
<feature type="domain" description="SRCR" evidence="8">
    <location>
        <begin position="370"/>
        <end position="470"/>
    </location>
</feature>
<feature type="disulfide bond" evidence="7">
    <location>
        <begin position="408"/>
        <end position="469"/>
    </location>
</feature>
<feature type="disulfide bond" evidence="7">
    <location>
        <begin position="723"/>
        <end position="787"/>
    </location>
</feature>
<organism evidence="9 10">
    <name type="scientific">Anas platyrhynchos</name>
    <name type="common">Mallard</name>
    <name type="synonym">Anas boschas</name>
    <dbReference type="NCBI Taxonomy" id="8839"/>
    <lineage>
        <taxon>Eukaryota</taxon>
        <taxon>Metazoa</taxon>
        <taxon>Chordata</taxon>
        <taxon>Craniata</taxon>
        <taxon>Vertebrata</taxon>
        <taxon>Euteleostomi</taxon>
        <taxon>Archelosauria</taxon>
        <taxon>Archosauria</taxon>
        <taxon>Dinosauria</taxon>
        <taxon>Saurischia</taxon>
        <taxon>Theropoda</taxon>
        <taxon>Coelurosauria</taxon>
        <taxon>Aves</taxon>
        <taxon>Neognathae</taxon>
        <taxon>Galloanserae</taxon>
        <taxon>Anseriformes</taxon>
        <taxon>Anatidae</taxon>
        <taxon>Anatinae</taxon>
        <taxon>Anas</taxon>
    </lineage>
</organism>
<protein>
    <recommendedName>
        <fullName evidence="8">SRCR domain-containing protein</fullName>
    </recommendedName>
</protein>
<comment type="caution">
    <text evidence="7">Lacks conserved residue(s) required for the propagation of feature annotation.</text>
</comment>
<feature type="domain" description="SRCR" evidence="8">
    <location>
        <begin position="43"/>
        <end position="143"/>
    </location>
</feature>
<evidence type="ECO:0000256" key="2">
    <source>
        <dbReference type="ARBA" id="ARBA00022525"/>
    </source>
</evidence>
<dbReference type="AlphaFoldDB" id="A0A8B9T2A8"/>
<dbReference type="SMART" id="SM00202">
    <property type="entry name" value="SR"/>
    <property type="match status" value="6"/>
</dbReference>
<evidence type="ECO:0000313" key="10">
    <source>
        <dbReference type="Proteomes" id="UP000694400"/>
    </source>
</evidence>
<evidence type="ECO:0000256" key="7">
    <source>
        <dbReference type="PROSITE-ProRule" id="PRU00196"/>
    </source>
</evidence>
<feature type="disulfide bond" evidence="7">
    <location>
        <begin position="767"/>
        <end position="777"/>
    </location>
</feature>
<comment type="subcellular location">
    <subcellularLocation>
        <location evidence="1">Secreted</location>
    </subcellularLocation>
</comment>
<feature type="disulfide bond" evidence="7">
    <location>
        <begin position="736"/>
        <end position="797"/>
    </location>
</feature>
<dbReference type="InterPro" id="IPR036772">
    <property type="entry name" value="SRCR-like_dom_sf"/>
</dbReference>
<feature type="disulfide bond" evidence="7">
    <location>
        <begin position="267"/>
        <end position="331"/>
    </location>
</feature>
<dbReference type="Pfam" id="PF00530">
    <property type="entry name" value="SRCR"/>
    <property type="match status" value="6"/>
</dbReference>
<feature type="disulfide bond" evidence="7">
    <location>
        <begin position="311"/>
        <end position="321"/>
    </location>
</feature>
<evidence type="ECO:0000256" key="1">
    <source>
        <dbReference type="ARBA" id="ARBA00004613"/>
    </source>
</evidence>
<dbReference type="FunFam" id="3.10.250.10:FF:000006">
    <property type="entry name" value="neurotrypsin isoform X2"/>
    <property type="match status" value="2"/>
</dbReference>
<keyword evidence="6" id="KW-0325">Glycoprotein</keyword>
<evidence type="ECO:0000259" key="8">
    <source>
        <dbReference type="PROSITE" id="PS50287"/>
    </source>
</evidence>
<feature type="disulfide bond" evidence="7">
    <location>
        <begin position="280"/>
        <end position="341"/>
    </location>
</feature>
<feature type="domain" description="SRCR" evidence="8">
    <location>
        <begin position="580"/>
        <end position="678"/>
    </location>
</feature>
<evidence type="ECO:0000256" key="4">
    <source>
        <dbReference type="ARBA" id="ARBA00022737"/>
    </source>
</evidence>
<feature type="disulfide bond" evidence="7">
    <location>
        <begin position="395"/>
        <end position="459"/>
    </location>
</feature>
<sequence length="892" mass="94483">MGTGIPPWELGVCLGRGSSRTHNVGLKTLLTLPVLLFEGAAEVRLVDGGSRCAGRVEVKHQGQWGTVCSYRWDKSDAAVVCRQLGCGGALEAPGYAHFGPGSGSIWMDNVQCNGMESALSDCTHTERAETYCDHSEDAGCVGNESVLSFCPTEAPKDKACTDRNGTHVTCTRKDSQWDGANGGCGWSGRAVWALVCAGWRGESAGWGGEKNAVPLASPAAPVGTRAQMWPLSPSFVLEYTGFRLVNGSTACEGRVEVEVLGSWGTLCASLWDLSDAHVLCRHLGCGFAESIPGGGHFGRGTGPVWRDSFHCDGTEAHLGQCPVTALGASPCSQENAAAVICSGACWAVLQSPFAPGCLAEFFLSPGSRRVRLVDGAGRCAGRVEIYYQGRWGTVCDDTWDLADAAIVCRQLGCGGALEAAGSARFGEGSGQIWLDGVNCSGAEAALWDCPAKAWGQHSCGHKEDAGVICSEFMALRLENSDGCSGRLQVFYNGTWGSVCSNSMTTETVSLVCKELSCGNEGDLETDSNYAKLSGTTWLDHVECGKSNSSFWQCPSASWNPQSCTDSREETHITCNDREKIRAVGGKDGCSGRVEIWHRGTWGTLCDKAWDMRDAEVACRQLGCGPALYALGQAAAGEGTGPMWLMECRGMELSLQDCWAQPGDSAACQHKADAAVHCSGERQRPCPSTQPLGHRVAEVRLADGGSRCAGRVEVKQQGQWGTVCGVWWDEKDAAVVCKHLGCGGALGAPQYGHFGPGSGPIWMVGVDCRGTESALSDCSHIGRGESYCSHDSDAGVICSGNRSWSPAQIPKPRLESPHPSPLCCLVPIFLLPLTQALSGRLVPMPGESRAASLATSSLREGREMAQDFWVVPPAAKRTSSKAEGLLRGQEHWA</sequence>
<dbReference type="PANTHER" id="PTHR19331">
    <property type="entry name" value="SCAVENGER RECEPTOR DOMAIN-CONTAINING"/>
    <property type="match status" value="1"/>
</dbReference>
<feature type="disulfide bond" evidence="7">
    <location>
        <begin position="543"/>
        <end position="553"/>
    </location>
</feature>
<keyword evidence="4" id="KW-0677">Repeat</keyword>
<dbReference type="PROSITE" id="PS50287">
    <property type="entry name" value="SRCR_2"/>
    <property type="match status" value="6"/>
</dbReference>
<evidence type="ECO:0000256" key="6">
    <source>
        <dbReference type="ARBA" id="ARBA00023180"/>
    </source>
</evidence>
<dbReference type="Gene3D" id="3.10.250.10">
    <property type="entry name" value="SRCR-like domain"/>
    <property type="match status" value="6"/>
</dbReference>
<reference evidence="9" key="1">
    <citation type="submission" date="2019-08" db="EMBL/GenBank/DDBJ databases">
        <title>Three high-quality genomes provides insights into domestication of ducks.</title>
        <authorList>
            <person name="Hou Z.C."/>
            <person name="Zhu F."/>
            <person name="Yin Z.T."/>
            <person name="Zhang F."/>
        </authorList>
    </citation>
    <scope>NUCLEOTIDE SEQUENCE [LARGE SCALE GENOMIC DNA]</scope>
</reference>
<evidence type="ECO:0000256" key="3">
    <source>
        <dbReference type="ARBA" id="ARBA00022729"/>
    </source>
</evidence>
<evidence type="ECO:0000256" key="5">
    <source>
        <dbReference type="ARBA" id="ARBA00023157"/>
    </source>
</evidence>
<dbReference type="PANTHER" id="PTHR19331:SF468">
    <property type="entry name" value="SCAVENGER RECEPTOR CYSTEINE-RICH TYPE 1 PROTEIN M160"/>
    <property type="match status" value="1"/>
</dbReference>
<accession>A0A8B9T2A8</accession>
<feature type="domain" description="SRCR" evidence="8">
    <location>
        <begin position="475"/>
        <end position="575"/>
    </location>
</feature>
<dbReference type="GO" id="GO:0016020">
    <property type="term" value="C:membrane"/>
    <property type="evidence" value="ECO:0007669"/>
    <property type="project" value="InterPro"/>
</dbReference>
<feature type="domain" description="SRCR" evidence="8">
    <location>
        <begin position="698"/>
        <end position="798"/>
    </location>
</feature>
<reference evidence="9" key="3">
    <citation type="submission" date="2025-09" db="UniProtKB">
        <authorList>
            <consortium name="Ensembl"/>
        </authorList>
    </citation>
    <scope>IDENTIFICATION</scope>
</reference>
<dbReference type="PRINTS" id="PR00258">
    <property type="entry name" value="SPERACTRCPTR"/>
</dbReference>
<dbReference type="FunFam" id="3.10.250.10:FF:000012">
    <property type="entry name" value="CD163 molecule like 1"/>
    <property type="match status" value="1"/>
</dbReference>
<feature type="disulfide bond" evidence="7">
    <location>
        <begin position="112"/>
        <end position="122"/>
    </location>
</feature>
<keyword evidence="5 7" id="KW-1015">Disulfide bond</keyword>
<proteinExistence type="predicted"/>
<keyword evidence="2" id="KW-0964">Secreted</keyword>
<dbReference type="Ensembl" id="ENSAPLT00020015445.1">
    <property type="protein sequence ID" value="ENSAPLP00020014335.1"/>
    <property type="gene ID" value="ENSAPLG00020010359.1"/>
</dbReference>
<dbReference type="InterPro" id="IPR001190">
    <property type="entry name" value="SRCR"/>
</dbReference>
<reference evidence="9" key="2">
    <citation type="submission" date="2025-08" db="UniProtKB">
        <authorList>
            <consortium name="Ensembl"/>
        </authorList>
    </citation>
    <scope>IDENTIFICATION</scope>
</reference>